<dbReference type="Gene3D" id="1.20.140.10">
    <property type="entry name" value="Butyryl-CoA Dehydrogenase, subunit A, domain 3"/>
    <property type="match status" value="1"/>
</dbReference>
<reference evidence="11 12" key="1">
    <citation type="submission" date="2019-04" db="EMBL/GenBank/DDBJ databases">
        <title>Three New Species of Nocardioides, Nocardioides euryhalodurans sp. nov., Nocardioides seonyuensis sp. nov. and Nocardioides eburneoflavus sp. nov. Isolated from Soil.</title>
        <authorList>
            <person name="Roh S.G."/>
            <person name="Lee C."/>
            <person name="Kim M.-K."/>
            <person name="Kim S.B."/>
        </authorList>
    </citation>
    <scope>NUCLEOTIDE SEQUENCE [LARGE SCALE GENOMIC DNA]</scope>
    <source>
        <strain evidence="11 12">MMS17-SY213</strain>
    </source>
</reference>
<dbReference type="InterPro" id="IPR037069">
    <property type="entry name" value="AcylCoA_DH/ox_N_sf"/>
</dbReference>
<dbReference type="Gene3D" id="1.10.540.10">
    <property type="entry name" value="Acyl-CoA dehydrogenase/oxidase, N-terminal domain"/>
    <property type="match status" value="1"/>
</dbReference>
<dbReference type="GO" id="GO:0033539">
    <property type="term" value="P:fatty acid beta-oxidation using acyl-CoA dehydrogenase"/>
    <property type="evidence" value="ECO:0007669"/>
    <property type="project" value="TreeGrafter"/>
</dbReference>
<dbReference type="Gene3D" id="2.40.110.10">
    <property type="entry name" value="Butyryl-CoA Dehydrogenase, subunit A, domain 2"/>
    <property type="match status" value="1"/>
</dbReference>
<dbReference type="InterPro" id="IPR013786">
    <property type="entry name" value="AcylCoA_DH/ox_N"/>
</dbReference>
<dbReference type="InterPro" id="IPR050741">
    <property type="entry name" value="Acyl-CoA_dehydrogenase"/>
</dbReference>
<feature type="domain" description="Acyl-CoA oxidase/dehydrogenase middle" evidence="9">
    <location>
        <begin position="122"/>
        <end position="213"/>
    </location>
</feature>
<dbReference type="InterPro" id="IPR009100">
    <property type="entry name" value="AcylCoA_DH/oxidase_NM_dom_sf"/>
</dbReference>
<evidence type="ECO:0000256" key="5">
    <source>
        <dbReference type="ARBA" id="ARBA00023002"/>
    </source>
</evidence>
<dbReference type="RefSeq" id="WP_135837953.1">
    <property type="nucleotide sequence ID" value="NZ_SRRO01000001.1"/>
</dbReference>
<evidence type="ECO:0000259" key="10">
    <source>
        <dbReference type="Pfam" id="PF02771"/>
    </source>
</evidence>
<proteinExistence type="inferred from homology"/>
<dbReference type="EMBL" id="SRRO01000001">
    <property type="protein sequence ID" value="TGN63415.1"/>
    <property type="molecule type" value="Genomic_DNA"/>
</dbReference>
<comment type="cofactor">
    <cofactor evidence="1 6">
        <name>FAD</name>
        <dbReference type="ChEBI" id="CHEBI:57692"/>
    </cofactor>
</comment>
<keyword evidence="12" id="KW-1185">Reference proteome</keyword>
<accession>A0A4Z1CCV2</accession>
<keyword evidence="4 6" id="KW-0274">FAD</keyword>
<dbReference type="PANTHER" id="PTHR48083:SF1">
    <property type="entry name" value="DEHYDROGENASE, PUTATIVE (AFU_ORTHOLOGUE AFUA_7G06510)-RELATED"/>
    <property type="match status" value="1"/>
</dbReference>
<dbReference type="Pfam" id="PF00441">
    <property type="entry name" value="Acyl-CoA_dh_1"/>
    <property type="match status" value="1"/>
</dbReference>
<dbReference type="InterPro" id="IPR036250">
    <property type="entry name" value="AcylCo_DH-like_C"/>
</dbReference>
<keyword evidence="5 6" id="KW-0560">Oxidoreductase</keyword>
<dbReference type="Pfam" id="PF02771">
    <property type="entry name" value="Acyl-CoA_dh_N"/>
    <property type="match status" value="1"/>
</dbReference>
<dbReference type="OrthoDB" id="142556at2"/>
<feature type="compositionally biased region" description="Polar residues" evidence="7">
    <location>
        <begin position="131"/>
        <end position="150"/>
    </location>
</feature>
<dbReference type="InterPro" id="IPR046373">
    <property type="entry name" value="Acyl-CoA_Oxase/DH_mid-dom_sf"/>
</dbReference>
<dbReference type="InterPro" id="IPR006091">
    <property type="entry name" value="Acyl-CoA_Oxase/DH_mid-dom"/>
</dbReference>
<dbReference type="Pfam" id="PF02770">
    <property type="entry name" value="Acyl-CoA_dh_M"/>
    <property type="match status" value="1"/>
</dbReference>
<comment type="similarity">
    <text evidence="2 6">Belongs to the acyl-CoA dehydrogenase family.</text>
</comment>
<dbReference type="AlphaFoldDB" id="A0A4Z1CCV2"/>
<comment type="caution">
    <text evidence="11">The sequence shown here is derived from an EMBL/GenBank/DDBJ whole genome shotgun (WGS) entry which is preliminary data.</text>
</comment>
<keyword evidence="3 6" id="KW-0285">Flavoprotein</keyword>
<organism evidence="11 12">
    <name type="scientific">Nocardioides eburneiflavus</name>
    <dbReference type="NCBI Taxonomy" id="2518372"/>
    <lineage>
        <taxon>Bacteria</taxon>
        <taxon>Bacillati</taxon>
        <taxon>Actinomycetota</taxon>
        <taxon>Actinomycetes</taxon>
        <taxon>Propionibacteriales</taxon>
        <taxon>Nocardioidaceae</taxon>
        <taxon>Nocardioides</taxon>
    </lineage>
</organism>
<gene>
    <name evidence="11" type="ORF">EXE59_05225</name>
</gene>
<dbReference type="PANTHER" id="PTHR48083">
    <property type="entry name" value="MEDIUM-CHAIN SPECIFIC ACYL-COA DEHYDROGENASE, MITOCHONDRIAL-RELATED"/>
    <property type="match status" value="1"/>
</dbReference>
<dbReference type="SUPFAM" id="SSF47203">
    <property type="entry name" value="Acyl-CoA dehydrogenase C-terminal domain-like"/>
    <property type="match status" value="1"/>
</dbReference>
<dbReference type="FunFam" id="1.20.140.10:FF:000012">
    <property type="entry name" value="Acyl-CoA dehydrogenase fadE12"/>
    <property type="match status" value="1"/>
</dbReference>
<evidence type="ECO:0000256" key="3">
    <source>
        <dbReference type="ARBA" id="ARBA00022630"/>
    </source>
</evidence>
<feature type="region of interest" description="Disordered" evidence="7">
    <location>
        <begin position="130"/>
        <end position="150"/>
    </location>
</feature>
<dbReference type="GO" id="GO:0005737">
    <property type="term" value="C:cytoplasm"/>
    <property type="evidence" value="ECO:0007669"/>
    <property type="project" value="TreeGrafter"/>
</dbReference>
<dbReference type="CDD" id="cd00567">
    <property type="entry name" value="ACAD"/>
    <property type="match status" value="1"/>
</dbReference>
<feature type="domain" description="Acyl-CoA dehydrogenase/oxidase C-terminal" evidence="8">
    <location>
        <begin position="243"/>
        <end position="391"/>
    </location>
</feature>
<evidence type="ECO:0000256" key="4">
    <source>
        <dbReference type="ARBA" id="ARBA00022827"/>
    </source>
</evidence>
<evidence type="ECO:0000313" key="11">
    <source>
        <dbReference type="EMBL" id="TGN63415.1"/>
    </source>
</evidence>
<evidence type="ECO:0000256" key="1">
    <source>
        <dbReference type="ARBA" id="ARBA00001974"/>
    </source>
</evidence>
<evidence type="ECO:0000256" key="6">
    <source>
        <dbReference type="RuleBase" id="RU362125"/>
    </source>
</evidence>
<name>A0A4Z1CCV2_9ACTN</name>
<evidence type="ECO:0000313" key="12">
    <source>
        <dbReference type="Proteomes" id="UP000297496"/>
    </source>
</evidence>
<dbReference type="GO" id="GO:0003995">
    <property type="term" value="F:acyl-CoA dehydrogenase activity"/>
    <property type="evidence" value="ECO:0007669"/>
    <property type="project" value="TreeGrafter"/>
</dbReference>
<dbReference type="PIRSF" id="PIRSF016578">
    <property type="entry name" value="HsaA"/>
    <property type="match status" value="1"/>
</dbReference>
<dbReference type="InterPro" id="IPR009075">
    <property type="entry name" value="AcylCo_DH/oxidase_C"/>
</dbReference>
<evidence type="ECO:0000256" key="7">
    <source>
        <dbReference type="SAM" id="MobiDB-lite"/>
    </source>
</evidence>
<dbReference type="GO" id="GO:0050660">
    <property type="term" value="F:flavin adenine dinucleotide binding"/>
    <property type="evidence" value="ECO:0007669"/>
    <property type="project" value="InterPro"/>
</dbReference>
<evidence type="ECO:0000259" key="8">
    <source>
        <dbReference type="Pfam" id="PF00441"/>
    </source>
</evidence>
<sequence length="399" mass="42255">MTHFTETDERLELRRQVARLAKGYGRDWFVERARSGEKTTELWMEIAKAGYLGINIPEEYGGGGGGIGDVAAVCEELAAQGCPLLMMVVSPAICGTVIARYGTDEQKQRWLPGICDGTATMAFAITEPDAGTNSHNITTTARRDPSTGSGQAAGWVLKGQKVYISGVDEAENVLVVARTEDPSTGSGQARSKVKPCLFVVPTDSAGFEFTEIPMEIVSPEKQFQVFIDDVRLPSDALVGDEGGGLVQLFAGLNPERIMAASFSTGLARHALEKASAYAKERTVFQAPIGSHQAIAHPLAMAHIETELARLMTQKASALVDAGDDMAAGEAANMAKYAAAEAAVHAVDAAVQTHGGNGITQEYGMAGLLVAARAGRIAPVSREMILNFVAMHSLGLPKSY</sequence>
<dbReference type="Proteomes" id="UP000297496">
    <property type="component" value="Unassembled WGS sequence"/>
</dbReference>
<dbReference type="SUPFAM" id="SSF56645">
    <property type="entry name" value="Acyl-CoA dehydrogenase NM domain-like"/>
    <property type="match status" value="1"/>
</dbReference>
<feature type="domain" description="Acyl-CoA dehydrogenase/oxidase N-terminal" evidence="10">
    <location>
        <begin position="7"/>
        <end position="117"/>
    </location>
</feature>
<evidence type="ECO:0000256" key="2">
    <source>
        <dbReference type="ARBA" id="ARBA00009347"/>
    </source>
</evidence>
<evidence type="ECO:0000259" key="9">
    <source>
        <dbReference type="Pfam" id="PF02770"/>
    </source>
</evidence>
<protein>
    <submittedName>
        <fullName evidence="11">Acyl-CoA dehydrogenase</fullName>
    </submittedName>
</protein>